<dbReference type="SUPFAM" id="SSF48452">
    <property type="entry name" value="TPR-like"/>
    <property type="match status" value="1"/>
</dbReference>
<feature type="signal peptide" evidence="6">
    <location>
        <begin position="1"/>
        <end position="18"/>
    </location>
</feature>
<dbReference type="KEGG" id="sgn:SGRA_3696"/>
<dbReference type="PANTHER" id="PTHR30329">
    <property type="entry name" value="STATOR ELEMENT OF FLAGELLAR MOTOR COMPLEX"/>
    <property type="match status" value="1"/>
</dbReference>
<dbReference type="eggNOG" id="COG0457">
    <property type="taxonomic scope" value="Bacteria"/>
</dbReference>
<proteinExistence type="predicted"/>
<dbReference type="PANTHER" id="PTHR30329:SF21">
    <property type="entry name" value="LIPOPROTEIN YIAD-RELATED"/>
    <property type="match status" value="1"/>
</dbReference>
<organism evidence="8 9">
    <name type="scientific">Saprospira grandis (strain Lewin)</name>
    <dbReference type="NCBI Taxonomy" id="984262"/>
    <lineage>
        <taxon>Bacteria</taxon>
        <taxon>Pseudomonadati</taxon>
        <taxon>Bacteroidota</taxon>
        <taxon>Saprospiria</taxon>
        <taxon>Saprospirales</taxon>
        <taxon>Saprospiraceae</taxon>
        <taxon>Saprospira</taxon>
    </lineage>
</organism>
<evidence type="ECO:0000259" key="7">
    <source>
        <dbReference type="PROSITE" id="PS51123"/>
    </source>
</evidence>
<dbReference type="Gene3D" id="3.30.1330.60">
    <property type="entry name" value="OmpA-like domain"/>
    <property type="match status" value="1"/>
</dbReference>
<accession>H6L6Y7</accession>
<dbReference type="PROSITE" id="PS50005">
    <property type="entry name" value="TPR"/>
    <property type="match status" value="1"/>
</dbReference>
<dbReference type="InterPro" id="IPR019734">
    <property type="entry name" value="TPR_rpt"/>
</dbReference>
<evidence type="ECO:0000256" key="1">
    <source>
        <dbReference type="ARBA" id="ARBA00004442"/>
    </source>
</evidence>
<dbReference type="SUPFAM" id="SSF103088">
    <property type="entry name" value="OmpA-like"/>
    <property type="match status" value="1"/>
</dbReference>
<protein>
    <submittedName>
        <fullName evidence="8">OmpA/MotB domain protein</fullName>
    </submittedName>
</protein>
<dbReference type="CDD" id="cd07185">
    <property type="entry name" value="OmpA_C-like"/>
    <property type="match status" value="1"/>
</dbReference>
<dbReference type="PROSITE" id="PS51123">
    <property type="entry name" value="OMPA_2"/>
    <property type="match status" value="1"/>
</dbReference>
<evidence type="ECO:0000256" key="6">
    <source>
        <dbReference type="SAM" id="SignalP"/>
    </source>
</evidence>
<dbReference type="RefSeq" id="WP_015694007.1">
    <property type="nucleotide sequence ID" value="NC_016940.1"/>
</dbReference>
<dbReference type="PRINTS" id="PR01021">
    <property type="entry name" value="OMPADOMAIN"/>
</dbReference>
<dbReference type="InterPro" id="IPR006664">
    <property type="entry name" value="OMP_bac"/>
</dbReference>
<sequence>MRYFLFLMIFLTSTSLWAQKDYQTTQDISKKIKKKYREAFSSYNAFKYKEAIKQLDKIQKKAPRFVNAYLLEADCYLLLKEWDKAKACFEQALEIAPDYKPISHYRLGQLAMQSATYVEAGQQLSLFLEKAPKNSKLRPAAERLLADARFRPQAMANPVPFQPQNMGPNINSHQREYFPSVTANEKKIVFNVLIGEGRQAQEDLYQSFKVNGEWTPAKPLPEVNTPENEGAQSISADGQYLVFTVCNRPGDYGSCDLYYCVWEGQGWSRPQNMGPNINTGNWESQPSLSANAQALYFTRGGARNQGDKDLWMSYRNLDGSWGTPQPLSELNTDYDETAPCIHPDGQTLYFSSEGYPGMGKKDLFISRKGEDGKWGAPVNLGYPINTEGIEEAIVVGLSGELAYLAAERAGGYGSLDLYSFELPEALRPKAVTYLEAHVFDAETKANLDQALVYLIDLQAQDTVCAIRTNAEGKFLLCLPLGQDYALHVKEKGYLFASEHFELSAANSRQTPYQLPMPLQALKTNPSKTDSVAPILLKNVFFATNSASLQPSSRAELEQLRSLLIEQPKMRIRLQGHTDNEGEQADNLALSQRRAEAVRQYLIERGIAADRLEAQGFGESRPIADNNTAEGRQANRRTEFLPLN</sequence>
<dbReference type="InterPro" id="IPR050330">
    <property type="entry name" value="Bact_OuterMem_StrucFunc"/>
</dbReference>
<dbReference type="SUPFAM" id="SSF82171">
    <property type="entry name" value="DPP6 N-terminal domain-like"/>
    <property type="match status" value="1"/>
</dbReference>
<feature type="repeat" description="TPR" evidence="4">
    <location>
        <begin position="66"/>
        <end position="99"/>
    </location>
</feature>
<dbReference type="Gene3D" id="2.120.10.30">
    <property type="entry name" value="TolB, C-terminal domain"/>
    <property type="match status" value="1"/>
</dbReference>
<dbReference type="Gene3D" id="1.25.40.10">
    <property type="entry name" value="Tetratricopeptide repeat domain"/>
    <property type="match status" value="1"/>
</dbReference>
<dbReference type="SMART" id="SM00028">
    <property type="entry name" value="TPR"/>
    <property type="match status" value="2"/>
</dbReference>
<dbReference type="Pfam" id="PF00691">
    <property type="entry name" value="OmpA"/>
    <property type="match status" value="1"/>
</dbReference>
<keyword evidence="2 5" id="KW-0472">Membrane</keyword>
<evidence type="ECO:0000313" key="9">
    <source>
        <dbReference type="Proteomes" id="UP000007519"/>
    </source>
</evidence>
<dbReference type="Pfam" id="PF14559">
    <property type="entry name" value="TPR_19"/>
    <property type="match status" value="1"/>
</dbReference>
<dbReference type="InterPro" id="IPR006665">
    <property type="entry name" value="OmpA-like"/>
</dbReference>
<evidence type="ECO:0000256" key="2">
    <source>
        <dbReference type="ARBA" id="ARBA00023136"/>
    </source>
</evidence>
<dbReference type="InterPro" id="IPR008969">
    <property type="entry name" value="CarboxyPept-like_regulatory"/>
</dbReference>
<dbReference type="EMBL" id="CP002831">
    <property type="protein sequence ID" value="AFC26417.1"/>
    <property type="molecule type" value="Genomic_DNA"/>
</dbReference>
<evidence type="ECO:0000313" key="8">
    <source>
        <dbReference type="EMBL" id="AFC26417.1"/>
    </source>
</evidence>
<dbReference type="SUPFAM" id="SSF49464">
    <property type="entry name" value="Carboxypeptidase regulatory domain-like"/>
    <property type="match status" value="1"/>
</dbReference>
<dbReference type="InterPro" id="IPR011990">
    <property type="entry name" value="TPR-like_helical_dom_sf"/>
</dbReference>
<dbReference type="Pfam" id="PF07676">
    <property type="entry name" value="PD40"/>
    <property type="match status" value="3"/>
</dbReference>
<dbReference type="InterPro" id="IPR011042">
    <property type="entry name" value="6-blade_b-propeller_TolB-like"/>
</dbReference>
<dbReference type="InterPro" id="IPR011659">
    <property type="entry name" value="WD40"/>
</dbReference>
<keyword evidence="6" id="KW-0732">Signal</keyword>
<comment type="subcellular location">
    <subcellularLocation>
        <location evidence="1">Cell outer membrane</location>
    </subcellularLocation>
</comment>
<keyword evidence="4" id="KW-0802">TPR repeat</keyword>
<evidence type="ECO:0000256" key="4">
    <source>
        <dbReference type="PROSITE-ProRule" id="PRU00339"/>
    </source>
</evidence>
<dbReference type="GO" id="GO:0009279">
    <property type="term" value="C:cell outer membrane"/>
    <property type="evidence" value="ECO:0007669"/>
    <property type="project" value="UniProtKB-SubCell"/>
</dbReference>
<keyword evidence="3" id="KW-0998">Cell outer membrane</keyword>
<dbReference type="AlphaFoldDB" id="H6L6Y7"/>
<evidence type="ECO:0000256" key="3">
    <source>
        <dbReference type="ARBA" id="ARBA00023237"/>
    </source>
</evidence>
<feature type="domain" description="OmpA-like" evidence="7">
    <location>
        <begin position="528"/>
        <end position="643"/>
    </location>
</feature>
<dbReference type="InterPro" id="IPR036737">
    <property type="entry name" value="OmpA-like_sf"/>
</dbReference>
<dbReference type="STRING" id="984262.SGRA_3696"/>
<feature type="chain" id="PRO_5003604033" evidence="6">
    <location>
        <begin position="19"/>
        <end position="643"/>
    </location>
</feature>
<keyword evidence="9" id="KW-1185">Reference proteome</keyword>
<gene>
    <name evidence="8" type="ordered locus">SGRA_3696</name>
</gene>
<dbReference type="Proteomes" id="UP000007519">
    <property type="component" value="Chromosome"/>
</dbReference>
<evidence type="ECO:0000256" key="5">
    <source>
        <dbReference type="PROSITE-ProRule" id="PRU00473"/>
    </source>
</evidence>
<dbReference type="HOGENOM" id="CLU_014978_1_0_10"/>
<name>H6L6Y7_SAPGL</name>
<dbReference type="eggNOG" id="COG2885">
    <property type="taxonomic scope" value="Bacteria"/>
</dbReference>
<reference evidence="8 9" key="1">
    <citation type="journal article" date="2012" name="Stand. Genomic Sci.">
        <title>Complete genome sequencing and analysis of Saprospira grandis str. Lewin, a predatory marine bacterium.</title>
        <authorList>
            <person name="Saw J.H."/>
            <person name="Yuryev A."/>
            <person name="Kanbe M."/>
            <person name="Hou S."/>
            <person name="Young A.G."/>
            <person name="Aizawa S."/>
            <person name="Alam M."/>
        </authorList>
    </citation>
    <scope>NUCLEOTIDE SEQUENCE [LARGE SCALE GENOMIC DNA]</scope>
    <source>
        <strain evidence="8 9">Lewin</strain>
    </source>
</reference>